<dbReference type="EMBL" id="FNCV01000001">
    <property type="protein sequence ID" value="SDG41704.1"/>
    <property type="molecule type" value="Genomic_DNA"/>
</dbReference>
<dbReference type="NCBIfam" id="TIGR00254">
    <property type="entry name" value="GGDEF"/>
    <property type="match status" value="1"/>
</dbReference>
<evidence type="ECO:0000256" key="3">
    <source>
        <dbReference type="SAM" id="MobiDB-lite"/>
    </source>
</evidence>
<evidence type="ECO:0000256" key="2">
    <source>
        <dbReference type="ARBA" id="ARBA00034247"/>
    </source>
</evidence>
<dbReference type="Gene3D" id="3.30.450.20">
    <property type="entry name" value="PAS domain"/>
    <property type="match status" value="1"/>
</dbReference>
<dbReference type="PROSITE" id="PS50112">
    <property type="entry name" value="PAS"/>
    <property type="match status" value="1"/>
</dbReference>
<dbReference type="CDD" id="cd01949">
    <property type="entry name" value="GGDEF"/>
    <property type="match status" value="1"/>
</dbReference>
<feature type="domain" description="PAS" evidence="4">
    <location>
        <begin position="37"/>
        <end position="81"/>
    </location>
</feature>
<reference evidence="8" key="1">
    <citation type="submission" date="2016-10" db="EMBL/GenBank/DDBJ databases">
        <authorList>
            <person name="Varghese N."/>
            <person name="Submissions S."/>
        </authorList>
    </citation>
    <scope>NUCLEOTIDE SEQUENCE [LARGE SCALE GENOMIC DNA]</scope>
    <source>
        <strain evidence="8">930I</strain>
    </source>
</reference>
<dbReference type="PROSITE" id="PS50887">
    <property type="entry name" value="GGDEF"/>
    <property type="match status" value="1"/>
</dbReference>
<dbReference type="EC" id="2.7.7.65" evidence="1"/>
<feature type="compositionally biased region" description="Low complexity" evidence="3">
    <location>
        <begin position="11"/>
        <end position="24"/>
    </location>
</feature>
<dbReference type="GO" id="GO:0005886">
    <property type="term" value="C:plasma membrane"/>
    <property type="evidence" value="ECO:0007669"/>
    <property type="project" value="TreeGrafter"/>
</dbReference>
<dbReference type="PANTHER" id="PTHR45138">
    <property type="entry name" value="REGULATORY COMPONENTS OF SENSORY TRANSDUCTION SYSTEM"/>
    <property type="match status" value="1"/>
</dbReference>
<protein>
    <recommendedName>
        <fullName evidence="1">diguanylate cyclase</fullName>
        <ecNumber evidence="1">2.7.7.65</ecNumber>
    </recommendedName>
</protein>
<dbReference type="InterPro" id="IPR035965">
    <property type="entry name" value="PAS-like_dom_sf"/>
</dbReference>
<dbReference type="SUPFAM" id="SSF55785">
    <property type="entry name" value="PYP-like sensor domain (PAS domain)"/>
    <property type="match status" value="1"/>
</dbReference>
<dbReference type="InterPro" id="IPR000014">
    <property type="entry name" value="PAS"/>
</dbReference>
<evidence type="ECO:0000259" key="5">
    <source>
        <dbReference type="PROSITE" id="PS50113"/>
    </source>
</evidence>
<proteinExistence type="predicted"/>
<feature type="domain" description="PAC" evidence="5">
    <location>
        <begin position="126"/>
        <end position="179"/>
    </location>
</feature>
<evidence type="ECO:0000259" key="4">
    <source>
        <dbReference type="PROSITE" id="PS50112"/>
    </source>
</evidence>
<dbReference type="Gene3D" id="3.30.70.270">
    <property type="match status" value="1"/>
</dbReference>
<evidence type="ECO:0000313" key="7">
    <source>
        <dbReference type="EMBL" id="SDG41704.1"/>
    </source>
</evidence>
<dbReference type="AlphaFoldDB" id="A0A1G7U2U4"/>
<dbReference type="Proteomes" id="UP000217076">
    <property type="component" value="Unassembled WGS sequence"/>
</dbReference>
<dbReference type="GO" id="GO:0052621">
    <property type="term" value="F:diguanylate cyclase activity"/>
    <property type="evidence" value="ECO:0007669"/>
    <property type="project" value="UniProtKB-EC"/>
</dbReference>
<dbReference type="CDD" id="cd00130">
    <property type="entry name" value="PAS"/>
    <property type="match status" value="1"/>
</dbReference>
<dbReference type="Pfam" id="PF13426">
    <property type="entry name" value="PAS_9"/>
    <property type="match status" value="1"/>
</dbReference>
<feature type="domain" description="GGDEF" evidence="6">
    <location>
        <begin position="211"/>
        <end position="348"/>
    </location>
</feature>
<comment type="catalytic activity">
    <reaction evidence="2">
        <text>2 GTP = 3',3'-c-di-GMP + 2 diphosphate</text>
        <dbReference type="Rhea" id="RHEA:24898"/>
        <dbReference type="ChEBI" id="CHEBI:33019"/>
        <dbReference type="ChEBI" id="CHEBI:37565"/>
        <dbReference type="ChEBI" id="CHEBI:58805"/>
        <dbReference type="EC" id="2.7.7.65"/>
    </reaction>
</comment>
<keyword evidence="8" id="KW-1185">Reference proteome</keyword>
<accession>A0A1G7U2U4</accession>
<dbReference type="GO" id="GO:1902201">
    <property type="term" value="P:negative regulation of bacterial-type flagellum-dependent cell motility"/>
    <property type="evidence" value="ECO:0007669"/>
    <property type="project" value="TreeGrafter"/>
</dbReference>
<dbReference type="InterPro" id="IPR000160">
    <property type="entry name" value="GGDEF_dom"/>
</dbReference>
<dbReference type="FunFam" id="3.30.70.270:FF:000001">
    <property type="entry name" value="Diguanylate cyclase domain protein"/>
    <property type="match status" value="1"/>
</dbReference>
<dbReference type="InterPro" id="IPR043128">
    <property type="entry name" value="Rev_trsase/Diguanyl_cyclase"/>
</dbReference>
<evidence type="ECO:0000313" key="8">
    <source>
        <dbReference type="Proteomes" id="UP000217076"/>
    </source>
</evidence>
<dbReference type="InterPro" id="IPR000700">
    <property type="entry name" value="PAS-assoc_C"/>
</dbReference>
<name>A0A1G7U2U4_9PROT</name>
<dbReference type="GO" id="GO:0043709">
    <property type="term" value="P:cell adhesion involved in single-species biofilm formation"/>
    <property type="evidence" value="ECO:0007669"/>
    <property type="project" value="TreeGrafter"/>
</dbReference>
<evidence type="ECO:0000256" key="1">
    <source>
        <dbReference type="ARBA" id="ARBA00012528"/>
    </source>
</evidence>
<dbReference type="InterPro" id="IPR029787">
    <property type="entry name" value="Nucleotide_cyclase"/>
</dbReference>
<dbReference type="Pfam" id="PF00990">
    <property type="entry name" value="GGDEF"/>
    <property type="match status" value="1"/>
</dbReference>
<dbReference type="InterPro" id="IPR050469">
    <property type="entry name" value="Diguanylate_Cyclase"/>
</dbReference>
<dbReference type="STRING" id="83401.SAMN05421742_101183"/>
<gene>
    <name evidence="7" type="ORF">SAMN05421742_101183</name>
</gene>
<feature type="region of interest" description="Disordered" evidence="3">
    <location>
        <begin position="1"/>
        <end position="26"/>
    </location>
</feature>
<sequence length="362" mass="38263">MTRENRGLDPSGRATAAASPVAGGSPNGGGAGMLDLGQAFAVRLMQHLVVPTFVLNAQGKVLIWNKACERLTGVKAKEVLGTDQHWQAFYDRPRACLADTVVQGRTDQLGELYETHALPVDRNLGLSAENWCVMPRASKRLYLAIDAGPIYSEDGELVAVVETLRDMTEQKLAQIALQSLVNKDGLTGLANRRSFDASIEADCLQAQREQSHLSLLLVDVDHFKAYNDTYGHQAGDDCLKTVAKALGGQVFRPSDLAARYGGEEFAVLLPGVGLEGALGVAERIRAAVAGLAIAHSGNPREGIVTLSVGVAALRPTPQIGPAALISAADRALYAAKAAGRNRVAHANPSHPDDEPTLVAPGT</sequence>
<dbReference type="PROSITE" id="PS50113">
    <property type="entry name" value="PAC"/>
    <property type="match status" value="1"/>
</dbReference>
<dbReference type="SMART" id="SM00267">
    <property type="entry name" value="GGDEF"/>
    <property type="match status" value="1"/>
</dbReference>
<organism evidence="7 8">
    <name type="scientific">Roseospirillum parvum</name>
    <dbReference type="NCBI Taxonomy" id="83401"/>
    <lineage>
        <taxon>Bacteria</taxon>
        <taxon>Pseudomonadati</taxon>
        <taxon>Pseudomonadota</taxon>
        <taxon>Alphaproteobacteria</taxon>
        <taxon>Rhodospirillales</taxon>
        <taxon>Rhodospirillaceae</taxon>
        <taxon>Roseospirillum</taxon>
    </lineage>
</organism>
<evidence type="ECO:0000259" key="6">
    <source>
        <dbReference type="PROSITE" id="PS50887"/>
    </source>
</evidence>
<dbReference type="SUPFAM" id="SSF55073">
    <property type="entry name" value="Nucleotide cyclase"/>
    <property type="match status" value="1"/>
</dbReference>
<feature type="region of interest" description="Disordered" evidence="3">
    <location>
        <begin position="343"/>
        <end position="362"/>
    </location>
</feature>
<dbReference type="PANTHER" id="PTHR45138:SF9">
    <property type="entry name" value="DIGUANYLATE CYCLASE DGCM-RELATED"/>
    <property type="match status" value="1"/>
</dbReference>
<dbReference type="SMART" id="SM00091">
    <property type="entry name" value="PAS"/>
    <property type="match status" value="1"/>
</dbReference>